<keyword evidence="1" id="KW-0694">RNA-binding</keyword>
<comment type="similarity">
    <text evidence="1">Belongs to the metallo-beta-lactamase superfamily. RNA-metabolizing metallo-beta-lactamase-like family. CPSF2/YSH1 subfamily.</text>
</comment>
<dbReference type="CDD" id="cd16293">
    <property type="entry name" value="CPSF2-like_MBL-fold"/>
    <property type="match status" value="1"/>
</dbReference>
<dbReference type="InterPro" id="IPR001279">
    <property type="entry name" value="Metallo-B-lactamas"/>
</dbReference>
<dbReference type="AlphaFoldDB" id="A0A433DA22"/>
<gene>
    <name evidence="3" type="ORF">BC936DRAFT_145442</name>
</gene>
<proteinExistence type="inferred from homology"/>
<evidence type="ECO:0000313" key="3">
    <source>
        <dbReference type="EMBL" id="RUP47693.1"/>
    </source>
</evidence>
<feature type="domain" description="Metallo-beta-lactamase" evidence="2">
    <location>
        <begin position="22"/>
        <end position="153"/>
    </location>
</feature>
<dbReference type="InterPro" id="IPR036866">
    <property type="entry name" value="RibonucZ/Hydroxyglut_hydro"/>
</dbReference>
<dbReference type="OrthoDB" id="64353at2759"/>
<dbReference type="InterPro" id="IPR035639">
    <property type="entry name" value="CPSF2_MBL"/>
</dbReference>
<keyword evidence="1" id="KW-0507">mRNA processing</keyword>
<organism evidence="3 4">
    <name type="scientific">Jimgerdemannia flammicorona</name>
    <dbReference type="NCBI Taxonomy" id="994334"/>
    <lineage>
        <taxon>Eukaryota</taxon>
        <taxon>Fungi</taxon>
        <taxon>Fungi incertae sedis</taxon>
        <taxon>Mucoromycota</taxon>
        <taxon>Mucoromycotina</taxon>
        <taxon>Endogonomycetes</taxon>
        <taxon>Endogonales</taxon>
        <taxon>Endogonaceae</taxon>
        <taxon>Jimgerdemannia</taxon>
    </lineage>
</organism>
<evidence type="ECO:0000259" key="2">
    <source>
        <dbReference type="Pfam" id="PF16661"/>
    </source>
</evidence>
<dbReference type="Pfam" id="PF16661">
    <property type="entry name" value="Lactamase_B_6"/>
    <property type="match status" value="1"/>
</dbReference>
<dbReference type="PANTHER" id="PTHR45922">
    <property type="entry name" value="CLEAVAGE AND POLYADENYLATION SPECIFICITY FACTOR SUBUNIT 2"/>
    <property type="match status" value="1"/>
</dbReference>
<comment type="caution">
    <text evidence="3">The sequence shown here is derived from an EMBL/GenBank/DDBJ whole genome shotgun (WGS) entry which is preliminary data.</text>
</comment>
<name>A0A433DA22_9FUNG</name>
<sequence>MTSYIKFTPISGAKSEDPLCYLLEIDDVKLLLDCGWSDSFNPDDLKHLRRYLDLDLVPYMQVAKQIDVVLLSHSDLPHLGAYAYARGHLGLTCPAYATVPVMNMGKMCLYDVYQSKTDEIEFDTFTLEDVDNAFDRITTLRYSQPTALQGEFSNGFDALRTRIGGVVDLSSEHCRLF</sequence>
<dbReference type="GO" id="GO:0005847">
    <property type="term" value="C:mRNA cleavage and polyadenylation specificity factor complex"/>
    <property type="evidence" value="ECO:0007669"/>
    <property type="project" value="InterPro"/>
</dbReference>
<keyword evidence="1" id="KW-0539">Nucleus</keyword>
<reference evidence="3 4" key="1">
    <citation type="journal article" date="2018" name="New Phytol.">
        <title>Phylogenomics of Endogonaceae and evolution of mycorrhizas within Mucoromycota.</title>
        <authorList>
            <person name="Chang Y."/>
            <person name="Desiro A."/>
            <person name="Na H."/>
            <person name="Sandor L."/>
            <person name="Lipzen A."/>
            <person name="Clum A."/>
            <person name="Barry K."/>
            <person name="Grigoriev I.V."/>
            <person name="Martin F.M."/>
            <person name="Stajich J.E."/>
            <person name="Smith M.E."/>
            <person name="Bonito G."/>
            <person name="Spatafora J.W."/>
        </authorList>
    </citation>
    <scope>NUCLEOTIDE SEQUENCE [LARGE SCALE GENOMIC DNA]</scope>
    <source>
        <strain evidence="3 4">GMNB39</strain>
    </source>
</reference>
<evidence type="ECO:0000313" key="4">
    <source>
        <dbReference type="Proteomes" id="UP000268093"/>
    </source>
</evidence>
<comment type="subcellular location">
    <subcellularLocation>
        <location evidence="1">Nucleus</location>
    </subcellularLocation>
</comment>
<dbReference type="InterPro" id="IPR027075">
    <property type="entry name" value="CPSF2"/>
</dbReference>
<dbReference type="EMBL" id="RBNI01004221">
    <property type="protein sequence ID" value="RUP47693.1"/>
    <property type="molecule type" value="Genomic_DNA"/>
</dbReference>
<dbReference type="GO" id="GO:0006398">
    <property type="term" value="P:mRNA 3'-end processing by stem-loop binding and cleavage"/>
    <property type="evidence" value="ECO:0007669"/>
    <property type="project" value="InterPro"/>
</dbReference>
<dbReference type="Proteomes" id="UP000268093">
    <property type="component" value="Unassembled WGS sequence"/>
</dbReference>
<protein>
    <recommendedName>
        <fullName evidence="1">Cleavage and polyadenylation specificity factor subunit 2</fullName>
    </recommendedName>
    <alternativeName>
        <fullName evidence="1">Cleavage and polyadenylation specificity factor 100 kDa subunit</fullName>
    </alternativeName>
</protein>
<accession>A0A433DA22</accession>
<dbReference type="PANTHER" id="PTHR45922:SF1">
    <property type="entry name" value="CLEAVAGE AND POLYADENYLATION SPECIFICITY FACTOR SUBUNIT 2"/>
    <property type="match status" value="1"/>
</dbReference>
<keyword evidence="4" id="KW-1185">Reference proteome</keyword>
<dbReference type="Gene3D" id="3.60.15.10">
    <property type="entry name" value="Ribonuclease Z/Hydroxyacylglutathione hydrolase-like"/>
    <property type="match status" value="1"/>
</dbReference>
<dbReference type="SUPFAM" id="SSF56281">
    <property type="entry name" value="Metallo-hydrolase/oxidoreductase"/>
    <property type="match status" value="1"/>
</dbReference>
<evidence type="ECO:0000256" key="1">
    <source>
        <dbReference type="RuleBase" id="RU365006"/>
    </source>
</evidence>
<dbReference type="GO" id="GO:0003723">
    <property type="term" value="F:RNA binding"/>
    <property type="evidence" value="ECO:0007669"/>
    <property type="project" value="UniProtKB-KW"/>
</dbReference>